<accession>A0A9P4SHS7</accession>
<evidence type="ECO:0000313" key="5">
    <source>
        <dbReference type="EMBL" id="KAF2842524.1"/>
    </source>
</evidence>
<comment type="caution">
    <text evidence="5">The sequence shown here is derived from an EMBL/GenBank/DDBJ whole genome shotgun (WGS) entry which is preliminary data.</text>
</comment>
<dbReference type="InterPro" id="IPR015943">
    <property type="entry name" value="WD40/YVTN_repeat-like_dom_sf"/>
</dbReference>
<dbReference type="InterPro" id="IPR036322">
    <property type="entry name" value="WD40_repeat_dom_sf"/>
</dbReference>
<dbReference type="SUPFAM" id="SSF50978">
    <property type="entry name" value="WD40 repeat-like"/>
    <property type="match status" value="1"/>
</dbReference>
<keyword evidence="1 4" id="KW-0853">WD repeat</keyword>
<dbReference type="PRINTS" id="PR00320">
    <property type="entry name" value="GPROTEINBRPT"/>
</dbReference>
<evidence type="ECO:0000256" key="4">
    <source>
        <dbReference type="PROSITE-ProRule" id="PRU00221"/>
    </source>
</evidence>
<name>A0A9P4SHS7_9PEZI</name>
<dbReference type="Gene3D" id="2.130.10.10">
    <property type="entry name" value="YVTN repeat-like/Quinoprotein amine dehydrogenase"/>
    <property type="match status" value="2"/>
</dbReference>
<dbReference type="InterPro" id="IPR019775">
    <property type="entry name" value="WD40_repeat_CS"/>
</dbReference>
<dbReference type="SMART" id="SM00320">
    <property type="entry name" value="WD40"/>
    <property type="match status" value="5"/>
</dbReference>
<keyword evidence="2" id="KW-0677">Repeat</keyword>
<dbReference type="Pfam" id="PF00400">
    <property type="entry name" value="WD40"/>
    <property type="match status" value="4"/>
</dbReference>
<feature type="repeat" description="WD" evidence="4">
    <location>
        <begin position="201"/>
        <end position="233"/>
    </location>
</feature>
<feature type="repeat" description="WD" evidence="4">
    <location>
        <begin position="76"/>
        <end position="118"/>
    </location>
</feature>
<dbReference type="PANTHER" id="PTHR22839:SF0">
    <property type="entry name" value="THO COMPLEX SUBUNIT 3"/>
    <property type="match status" value="1"/>
</dbReference>
<gene>
    <name evidence="5" type="ORF">M501DRAFT_998857</name>
</gene>
<sequence length="321" mass="35057">MPPPPRAESLPRDRFIAKFRSLRTQTYSETTARASASSIRTIAWNPLGTLIATGATDRSIRIWNPEKPQVKNSTELKGHIGSVERVAWHPRRDAELASVGADGTLKIWDVRSKAAVGEVKLGGDGLTLAWMPEGEEMLVGTKQDVLKRVDRRTMNVLAEHPQNIQTNQACFSNSGKEVFLTTGEGQIKIMDYPGFEPLLSLSAHTSAALSVSISPMGTWVAVGGSDALLTLWDTWEWCCQHALSNMIGPVRSVSFSFDGTYIVGGSDEGTGLEIAHTETGEYIYKIETAYPAPYVQWHPNRYVLAHSGDASGLKIVGAMDK</sequence>
<dbReference type="InterPro" id="IPR040132">
    <property type="entry name" value="Tex1/THOC3"/>
</dbReference>
<dbReference type="InterPro" id="IPR020472">
    <property type="entry name" value="WD40_PAC1"/>
</dbReference>
<keyword evidence="6" id="KW-1185">Reference proteome</keyword>
<evidence type="ECO:0000256" key="2">
    <source>
        <dbReference type="ARBA" id="ARBA00022737"/>
    </source>
</evidence>
<comment type="similarity">
    <text evidence="3">Belongs to the THOC3 family.</text>
</comment>
<organism evidence="5 6">
    <name type="scientific">Patellaria atrata CBS 101060</name>
    <dbReference type="NCBI Taxonomy" id="1346257"/>
    <lineage>
        <taxon>Eukaryota</taxon>
        <taxon>Fungi</taxon>
        <taxon>Dikarya</taxon>
        <taxon>Ascomycota</taxon>
        <taxon>Pezizomycotina</taxon>
        <taxon>Dothideomycetes</taxon>
        <taxon>Dothideomycetes incertae sedis</taxon>
        <taxon>Patellariales</taxon>
        <taxon>Patellariaceae</taxon>
        <taxon>Patellaria</taxon>
    </lineage>
</organism>
<evidence type="ECO:0000256" key="3">
    <source>
        <dbReference type="ARBA" id="ARBA00046343"/>
    </source>
</evidence>
<protein>
    <submittedName>
        <fullName evidence="5">WD domain-containing protein</fullName>
    </submittedName>
</protein>
<dbReference type="InterPro" id="IPR001680">
    <property type="entry name" value="WD40_rpt"/>
</dbReference>
<dbReference type="EMBL" id="MU006090">
    <property type="protein sequence ID" value="KAF2842524.1"/>
    <property type="molecule type" value="Genomic_DNA"/>
</dbReference>
<dbReference type="PANTHER" id="PTHR22839">
    <property type="entry name" value="THO COMPLEX SUBUNIT 3 THO3"/>
    <property type="match status" value="1"/>
</dbReference>
<dbReference type="PROSITE" id="PS00678">
    <property type="entry name" value="WD_REPEATS_1"/>
    <property type="match status" value="1"/>
</dbReference>
<dbReference type="PROSITE" id="PS50082">
    <property type="entry name" value="WD_REPEATS_2"/>
    <property type="match status" value="3"/>
</dbReference>
<dbReference type="OrthoDB" id="340259at2759"/>
<evidence type="ECO:0000313" key="6">
    <source>
        <dbReference type="Proteomes" id="UP000799429"/>
    </source>
</evidence>
<dbReference type="AlphaFoldDB" id="A0A9P4SHS7"/>
<evidence type="ECO:0000256" key="1">
    <source>
        <dbReference type="ARBA" id="ARBA00022574"/>
    </source>
</evidence>
<dbReference type="PROSITE" id="PS50294">
    <property type="entry name" value="WD_REPEATS_REGION"/>
    <property type="match status" value="3"/>
</dbReference>
<dbReference type="GO" id="GO:0000445">
    <property type="term" value="C:THO complex part of transcription export complex"/>
    <property type="evidence" value="ECO:0007669"/>
    <property type="project" value="TreeGrafter"/>
</dbReference>
<dbReference type="Proteomes" id="UP000799429">
    <property type="component" value="Unassembled WGS sequence"/>
</dbReference>
<dbReference type="GO" id="GO:0006406">
    <property type="term" value="P:mRNA export from nucleus"/>
    <property type="evidence" value="ECO:0007669"/>
    <property type="project" value="InterPro"/>
</dbReference>
<reference evidence="5" key="1">
    <citation type="journal article" date="2020" name="Stud. Mycol.">
        <title>101 Dothideomycetes genomes: a test case for predicting lifestyles and emergence of pathogens.</title>
        <authorList>
            <person name="Haridas S."/>
            <person name="Albert R."/>
            <person name="Binder M."/>
            <person name="Bloem J."/>
            <person name="Labutti K."/>
            <person name="Salamov A."/>
            <person name="Andreopoulos B."/>
            <person name="Baker S."/>
            <person name="Barry K."/>
            <person name="Bills G."/>
            <person name="Bluhm B."/>
            <person name="Cannon C."/>
            <person name="Castanera R."/>
            <person name="Culley D."/>
            <person name="Daum C."/>
            <person name="Ezra D."/>
            <person name="Gonzalez J."/>
            <person name="Henrissat B."/>
            <person name="Kuo A."/>
            <person name="Liang C."/>
            <person name="Lipzen A."/>
            <person name="Lutzoni F."/>
            <person name="Magnuson J."/>
            <person name="Mondo S."/>
            <person name="Nolan M."/>
            <person name="Ohm R."/>
            <person name="Pangilinan J."/>
            <person name="Park H.-J."/>
            <person name="Ramirez L."/>
            <person name="Alfaro M."/>
            <person name="Sun H."/>
            <person name="Tritt A."/>
            <person name="Yoshinaga Y."/>
            <person name="Zwiers L.-H."/>
            <person name="Turgeon B."/>
            <person name="Goodwin S."/>
            <person name="Spatafora J."/>
            <person name="Crous P."/>
            <person name="Grigoriev I."/>
        </authorList>
    </citation>
    <scope>NUCLEOTIDE SEQUENCE</scope>
    <source>
        <strain evidence="5">CBS 101060</strain>
    </source>
</reference>
<proteinExistence type="inferred from homology"/>
<feature type="repeat" description="WD" evidence="4">
    <location>
        <begin position="32"/>
        <end position="73"/>
    </location>
</feature>